<dbReference type="GO" id="GO:0009401">
    <property type="term" value="P:phosphoenolpyruvate-dependent sugar phosphotransferase system"/>
    <property type="evidence" value="ECO:0007669"/>
    <property type="project" value="UniProtKB-KW"/>
</dbReference>
<gene>
    <name evidence="8" type="primary">ptsG</name>
    <name evidence="8" type="ORF">CCHOA_11000</name>
</gene>
<dbReference type="GO" id="GO:0015764">
    <property type="term" value="P:N-acetylglucosamine transport"/>
    <property type="evidence" value="ECO:0007669"/>
    <property type="project" value="TreeGrafter"/>
</dbReference>
<dbReference type="GO" id="GO:0008982">
    <property type="term" value="F:protein-N(PI)-phosphohistidine-sugar phosphotransferase activity"/>
    <property type="evidence" value="ECO:0007669"/>
    <property type="project" value="InterPro"/>
</dbReference>
<accession>A0A3G6JBU8</accession>
<reference evidence="8 9" key="1">
    <citation type="submission" date="2018-11" db="EMBL/GenBank/DDBJ databases">
        <authorList>
            <person name="Kleinhagauer T."/>
            <person name="Glaeser S.P."/>
            <person name="Spergser J."/>
            <person name="Ruckert C."/>
            <person name="Kaempfer P."/>
            <person name="Busse H.-J."/>
        </authorList>
    </citation>
    <scope>NUCLEOTIDE SEQUENCE [LARGE SCALE GENOMIC DNA]</scope>
    <source>
        <strain evidence="8 9">200CH</strain>
    </source>
</reference>
<dbReference type="Pfam" id="PF00367">
    <property type="entry name" value="PTS_EIIB"/>
    <property type="match status" value="1"/>
</dbReference>
<evidence type="ECO:0000256" key="6">
    <source>
        <dbReference type="PROSITE-ProRule" id="PRU00421"/>
    </source>
</evidence>
<keyword evidence="4" id="KW-0598">Phosphotransferase system</keyword>
<dbReference type="SUPFAM" id="SSF55604">
    <property type="entry name" value="Glucose permease domain IIB"/>
    <property type="match status" value="1"/>
</dbReference>
<dbReference type="EMBL" id="CP033896">
    <property type="protein sequence ID" value="AZA14578.1"/>
    <property type="molecule type" value="Genomic_DNA"/>
</dbReference>
<sequence>MLQLNTVIAGLGGANNIRDITGCITRLRCLVHDPQRVDETLLQAGGCTDIRRSGDRIQIPVGLEAEVIADQLNDALGR</sequence>
<name>A0A3G6JBU8_9CORY</name>
<dbReference type="InterPro" id="IPR050429">
    <property type="entry name" value="PTS_Glucose_EIICBA"/>
</dbReference>
<organism evidence="8 9">
    <name type="scientific">Corynebacterium choanae</name>
    <dbReference type="NCBI Taxonomy" id="1862358"/>
    <lineage>
        <taxon>Bacteria</taxon>
        <taxon>Bacillati</taxon>
        <taxon>Actinomycetota</taxon>
        <taxon>Actinomycetes</taxon>
        <taxon>Mycobacteriales</taxon>
        <taxon>Corynebacteriaceae</taxon>
        <taxon>Corynebacterium</taxon>
    </lineage>
</organism>
<keyword evidence="3" id="KW-0808">Transferase</keyword>
<proteinExistence type="predicted"/>
<evidence type="ECO:0000256" key="1">
    <source>
        <dbReference type="ARBA" id="ARBA00022448"/>
    </source>
</evidence>
<protein>
    <submittedName>
        <fullName evidence="8">PTS system glucose-specific EIICBA component</fullName>
    </submittedName>
</protein>
<keyword evidence="5" id="KW-0418">Kinase</keyword>
<feature type="active site" description="Phosphocysteine intermediate; for EIIB activity" evidence="6">
    <location>
        <position position="23"/>
    </location>
</feature>
<evidence type="ECO:0000313" key="8">
    <source>
        <dbReference type="EMBL" id="AZA14578.1"/>
    </source>
</evidence>
<dbReference type="AlphaFoldDB" id="A0A3G6JBU8"/>
<dbReference type="InterPro" id="IPR001996">
    <property type="entry name" value="PTS_IIB_1"/>
</dbReference>
<dbReference type="PROSITE" id="PS51098">
    <property type="entry name" value="PTS_EIIB_TYPE_1"/>
    <property type="match status" value="1"/>
</dbReference>
<dbReference type="GO" id="GO:0090563">
    <property type="term" value="F:protein-phosphocysteine-sugar phosphotransferase activity"/>
    <property type="evidence" value="ECO:0007669"/>
    <property type="project" value="TreeGrafter"/>
</dbReference>
<keyword evidence="9" id="KW-1185">Reference proteome</keyword>
<evidence type="ECO:0000256" key="2">
    <source>
        <dbReference type="ARBA" id="ARBA00022597"/>
    </source>
</evidence>
<evidence type="ECO:0000259" key="7">
    <source>
        <dbReference type="PROSITE" id="PS51098"/>
    </source>
</evidence>
<evidence type="ECO:0000256" key="5">
    <source>
        <dbReference type="ARBA" id="ARBA00022777"/>
    </source>
</evidence>
<dbReference type="OrthoDB" id="2045873at2"/>
<feature type="domain" description="PTS EIIB type-1" evidence="7">
    <location>
        <begin position="1"/>
        <end position="78"/>
    </location>
</feature>
<dbReference type="Gene3D" id="3.30.1360.60">
    <property type="entry name" value="Glucose permease domain IIB"/>
    <property type="match status" value="1"/>
</dbReference>
<dbReference type="KEGG" id="ccho:CCHOA_11000"/>
<evidence type="ECO:0000313" key="9">
    <source>
        <dbReference type="Proteomes" id="UP000269019"/>
    </source>
</evidence>
<dbReference type="PANTHER" id="PTHR30009:SF4">
    <property type="entry name" value="PTS SYSTEM N-ACETYLGLUCOSAMINE-SPECIFIC EIICBA COMPONENT"/>
    <property type="match status" value="1"/>
</dbReference>
<dbReference type="RefSeq" id="WP_123930102.1">
    <property type="nucleotide sequence ID" value="NZ_CP033896.1"/>
</dbReference>
<dbReference type="InterPro" id="IPR036878">
    <property type="entry name" value="Glu_permease_IIB"/>
</dbReference>
<dbReference type="GO" id="GO:0016301">
    <property type="term" value="F:kinase activity"/>
    <property type="evidence" value="ECO:0007669"/>
    <property type="project" value="UniProtKB-KW"/>
</dbReference>
<dbReference type="GO" id="GO:0005886">
    <property type="term" value="C:plasma membrane"/>
    <property type="evidence" value="ECO:0007669"/>
    <property type="project" value="TreeGrafter"/>
</dbReference>
<evidence type="ECO:0000256" key="3">
    <source>
        <dbReference type="ARBA" id="ARBA00022679"/>
    </source>
</evidence>
<dbReference type="Proteomes" id="UP000269019">
    <property type="component" value="Chromosome"/>
</dbReference>
<evidence type="ECO:0000256" key="4">
    <source>
        <dbReference type="ARBA" id="ARBA00022683"/>
    </source>
</evidence>
<dbReference type="PANTHER" id="PTHR30009">
    <property type="entry name" value="CYTOCHROME C-TYPE SYNTHESIS PROTEIN AND PTS TRANSMEMBRANE COMPONENT"/>
    <property type="match status" value="1"/>
</dbReference>
<keyword evidence="1" id="KW-0813">Transport</keyword>
<dbReference type="InterPro" id="IPR018113">
    <property type="entry name" value="PTrfase_EIIB_Cys"/>
</dbReference>
<keyword evidence="2" id="KW-0762">Sugar transport</keyword>